<dbReference type="Proteomes" id="UP000231333">
    <property type="component" value="Unassembled WGS sequence"/>
</dbReference>
<organism evidence="2 3">
    <name type="scientific">Candidatus Zambryskibacteria bacterium CG10_big_fil_rev_8_21_14_0_10_42_12</name>
    <dbReference type="NCBI Taxonomy" id="1975115"/>
    <lineage>
        <taxon>Bacteria</taxon>
        <taxon>Candidatus Zambryskiibacteriota</taxon>
    </lineage>
</organism>
<evidence type="ECO:0000313" key="2">
    <source>
        <dbReference type="EMBL" id="PIR38219.1"/>
    </source>
</evidence>
<reference evidence="2 3" key="1">
    <citation type="submission" date="2017-09" db="EMBL/GenBank/DDBJ databases">
        <title>Depth-based differentiation of microbial function through sediment-hosted aquifers and enrichment of novel symbionts in the deep terrestrial subsurface.</title>
        <authorList>
            <person name="Probst A.J."/>
            <person name="Ladd B."/>
            <person name="Jarett J.K."/>
            <person name="Geller-Mcgrath D.E."/>
            <person name="Sieber C.M."/>
            <person name="Emerson J.B."/>
            <person name="Anantharaman K."/>
            <person name="Thomas B.C."/>
            <person name="Malmstrom R."/>
            <person name="Stieglmeier M."/>
            <person name="Klingl A."/>
            <person name="Woyke T."/>
            <person name="Ryan C.M."/>
            <person name="Banfield J.F."/>
        </authorList>
    </citation>
    <scope>NUCLEOTIDE SEQUENCE [LARGE SCALE GENOMIC DNA]</scope>
    <source>
        <strain evidence="2">CG10_big_fil_rev_8_21_14_0_10_42_12</strain>
    </source>
</reference>
<proteinExistence type="predicted"/>
<feature type="chain" id="PRO_5013621445" evidence="1">
    <location>
        <begin position="24"/>
        <end position="163"/>
    </location>
</feature>
<dbReference type="AlphaFoldDB" id="A0A2H0QVB2"/>
<dbReference type="EMBL" id="PCXL01000011">
    <property type="protein sequence ID" value="PIR38219.1"/>
    <property type="molecule type" value="Genomic_DNA"/>
</dbReference>
<evidence type="ECO:0000256" key="1">
    <source>
        <dbReference type="SAM" id="SignalP"/>
    </source>
</evidence>
<feature type="signal peptide" evidence="1">
    <location>
        <begin position="1"/>
        <end position="23"/>
    </location>
</feature>
<comment type="caution">
    <text evidence="2">The sequence shown here is derived from an EMBL/GenBank/DDBJ whole genome shotgun (WGS) entry which is preliminary data.</text>
</comment>
<accession>A0A2H0QVB2</accession>
<gene>
    <name evidence="2" type="ORF">COV34_01230</name>
</gene>
<name>A0A2H0QVB2_9BACT</name>
<protein>
    <submittedName>
        <fullName evidence="2">Uncharacterized protein</fullName>
    </submittedName>
</protein>
<sequence length="163" mass="18461">MKRNIVYILYMGILWALALPAQAYTEVTNTVTTEANTGGGGGTATVNTKIYTEVNGEVITDIDETKTSTDGSPVVIEKEITYSDNWRDIPTDIDMVSETRTETSVQVKEDSVMMNEDDVDAMEEVMEEMTEERLEDVEARSEAQVTVFARIKVFFKTYVFWWL</sequence>
<evidence type="ECO:0000313" key="3">
    <source>
        <dbReference type="Proteomes" id="UP000231333"/>
    </source>
</evidence>
<keyword evidence="1" id="KW-0732">Signal</keyword>